<evidence type="ECO:0000313" key="1">
    <source>
        <dbReference type="EMBL" id="GAH24521.1"/>
    </source>
</evidence>
<dbReference type="EMBL" id="BARU01002137">
    <property type="protein sequence ID" value="GAH24521.1"/>
    <property type="molecule type" value="Genomic_DNA"/>
</dbReference>
<organism evidence="1">
    <name type="scientific">marine sediment metagenome</name>
    <dbReference type="NCBI Taxonomy" id="412755"/>
    <lineage>
        <taxon>unclassified sequences</taxon>
        <taxon>metagenomes</taxon>
        <taxon>ecological metagenomes</taxon>
    </lineage>
</organism>
<dbReference type="AlphaFoldDB" id="X1DU27"/>
<comment type="caution">
    <text evidence="1">The sequence shown here is derived from an EMBL/GenBank/DDBJ whole genome shotgun (WGS) entry which is preliminary data.</text>
</comment>
<proteinExistence type="predicted"/>
<protein>
    <submittedName>
        <fullName evidence="1">Uncharacterized protein</fullName>
    </submittedName>
</protein>
<sequence length="98" mass="11151">MKFKVFKVTRDKEQTLEYQLELKETRPGISQASIAADYIMNTVTHKVSDRGVSPLADSYGVHLTQWIVLDDKDIYWIIPASRFAKKPEPIEIGNALGK</sequence>
<accession>X1DU27</accession>
<reference evidence="1" key="1">
    <citation type="journal article" date="2014" name="Front. Microbiol.">
        <title>High frequency of phylogenetically diverse reductive dehalogenase-homologous genes in deep subseafloor sedimentary metagenomes.</title>
        <authorList>
            <person name="Kawai M."/>
            <person name="Futagami T."/>
            <person name="Toyoda A."/>
            <person name="Takaki Y."/>
            <person name="Nishi S."/>
            <person name="Hori S."/>
            <person name="Arai W."/>
            <person name="Tsubouchi T."/>
            <person name="Morono Y."/>
            <person name="Uchiyama I."/>
            <person name="Ito T."/>
            <person name="Fujiyama A."/>
            <person name="Inagaki F."/>
            <person name="Takami H."/>
        </authorList>
    </citation>
    <scope>NUCLEOTIDE SEQUENCE</scope>
    <source>
        <strain evidence="1">Expedition CK06-06</strain>
    </source>
</reference>
<name>X1DU27_9ZZZZ</name>
<gene>
    <name evidence="1" type="ORF">S03H2_05186</name>
</gene>